<proteinExistence type="predicted"/>
<evidence type="ECO:0000259" key="2">
    <source>
        <dbReference type="PROSITE" id="PS50805"/>
    </source>
</evidence>
<dbReference type="Proteomes" id="UP001159641">
    <property type="component" value="Unassembled WGS sequence"/>
</dbReference>
<name>A0AB34HY28_ESCRO</name>
<organism evidence="3 4">
    <name type="scientific">Eschrichtius robustus</name>
    <name type="common">California gray whale</name>
    <name type="synonym">Eschrichtius gibbosus</name>
    <dbReference type="NCBI Taxonomy" id="9764"/>
    <lineage>
        <taxon>Eukaryota</taxon>
        <taxon>Metazoa</taxon>
        <taxon>Chordata</taxon>
        <taxon>Craniata</taxon>
        <taxon>Vertebrata</taxon>
        <taxon>Euteleostomi</taxon>
        <taxon>Mammalia</taxon>
        <taxon>Eutheria</taxon>
        <taxon>Laurasiatheria</taxon>
        <taxon>Artiodactyla</taxon>
        <taxon>Whippomorpha</taxon>
        <taxon>Cetacea</taxon>
        <taxon>Mysticeti</taxon>
        <taxon>Eschrichtiidae</taxon>
        <taxon>Eschrichtius</taxon>
    </lineage>
</organism>
<feature type="domain" description="KRAB" evidence="2">
    <location>
        <begin position="170"/>
        <end position="257"/>
    </location>
</feature>
<reference evidence="3 4" key="1">
    <citation type="submission" date="2022-11" db="EMBL/GenBank/DDBJ databases">
        <title>Whole genome sequence of Eschrichtius robustus ER-17-0199.</title>
        <authorList>
            <person name="Bruniche-Olsen A."/>
            <person name="Black A.N."/>
            <person name="Fields C.J."/>
            <person name="Walden K."/>
            <person name="Dewoody J.A."/>
        </authorList>
    </citation>
    <scope>NUCLEOTIDE SEQUENCE [LARGE SCALE GENOMIC DNA]</scope>
    <source>
        <strain evidence="3">ER-17-0199</strain>
        <tissue evidence="3">Blubber</tissue>
    </source>
</reference>
<feature type="compositionally biased region" description="Low complexity" evidence="1">
    <location>
        <begin position="32"/>
        <end position="42"/>
    </location>
</feature>
<dbReference type="PANTHER" id="PTHR23232">
    <property type="entry name" value="KRAB DOMAIN C2H2 ZINC FINGER"/>
    <property type="match status" value="1"/>
</dbReference>
<dbReference type="InterPro" id="IPR036051">
    <property type="entry name" value="KRAB_dom_sf"/>
</dbReference>
<dbReference type="PANTHER" id="PTHR23232:SF159">
    <property type="entry name" value="KRAB DOMAIN-CONTAINING PROTEIN"/>
    <property type="match status" value="1"/>
</dbReference>
<dbReference type="Gene3D" id="6.10.140.140">
    <property type="match status" value="1"/>
</dbReference>
<evidence type="ECO:0000313" key="4">
    <source>
        <dbReference type="Proteomes" id="UP001159641"/>
    </source>
</evidence>
<dbReference type="CDD" id="cd07765">
    <property type="entry name" value="KRAB_A-box"/>
    <property type="match status" value="1"/>
</dbReference>
<dbReference type="AlphaFoldDB" id="A0AB34HY28"/>
<dbReference type="PROSITE" id="PS50805">
    <property type="entry name" value="KRAB"/>
    <property type="match status" value="1"/>
</dbReference>
<protein>
    <recommendedName>
        <fullName evidence="2">KRAB domain-containing protein</fullName>
    </recommendedName>
</protein>
<accession>A0AB34HY28</accession>
<feature type="region of interest" description="Disordered" evidence="1">
    <location>
        <begin position="12"/>
        <end position="72"/>
    </location>
</feature>
<gene>
    <name evidence="3" type="ORF">J1605_017674</name>
</gene>
<dbReference type="Pfam" id="PF01352">
    <property type="entry name" value="KRAB"/>
    <property type="match status" value="1"/>
</dbReference>
<dbReference type="EMBL" id="JAIQCJ010000277">
    <property type="protein sequence ID" value="KAJ8796947.1"/>
    <property type="molecule type" value="Genomic_DNA"/>
</dbReference>
<dbReference type="SUPFAM" id="SSF109640">
    <property type="entry name" value="KRAB domain (Kruppel-associated box)"/>
    <property type="match status" value="1"/>
</dbReference>
<dbReference type="InterPro" id="IPR001909">
    <property type="entry name" value="KRAB"/>
</dbReference>
<sequence>MPVLRLWTLVGFPSAPGPAPPTGSDGGGSAEGPASGKRSSSGPSPPSPHQTLKPRVRGACSRAHSPGPGVQDDEAAVGGALFLLTVCWRVAEGHRRRDRHRHVQRFGGLTDQGLGQFSIVSARNKMLLPRVKLAALLHEKLAVYGTFLAFQWLGLRALTAKGGFQSPVGVTFEDIAVYFSWEEWRLLDEAQIRLYLDVMLENYTLISSLALIPAVPNPHREGFEVSSLAVRLMYAACLPFPWMGQCVQIHAVSVATPLSDNFLCLPVYGIAAIVMVTTYMDYY</sequence>
<dbReference type="GO" id="GO:0006355">
    <property type="term" value="P:regulation of DNA-templated transcription"/>
    <property type="evidence" value="ECO:0007669"/>
    <property type="project" value="InterPro"/>
</dbReference>
<dbReference type="SMART" id="SM00349">
    <property type="entry name" value="KRAB"/>
    <property type="match status" value="1"/>
</dbReference>
<evidence type="ECO:0000256" key="1">
    <source>
        <dbReference type="SAM" id="MobiDB-lite"/>
    </source>
</evidence>
<evidence type="ECO:0000313" key="3">
    <source>
        <dbReference type="EMBL" id="KAJ8796947.1"/>
    </source>
</evidence>
<keyword evidence="4" id="KW-1185">Reference proteome</keyword>
<comment type="caution">
    <text evidence="3">The sequence shown here is derived from an EMBL/GenBank/DDBJ whole genome shotgun (WGS) entry which is preliminary data.</text>
</comment>
<dbReference type="InterPro" id="IPR050169">
    <property type="entry name" value="Krueppel_C2H2_ZnF"/>
</dbReference>